<name>A0A119M7U9_9BURK</name>
<feature type="chain" id="PRO_5007162371" evidence="1">
    <location>
        <begin position="32"/>
        <end position="436"/>
    </location>
</feature>
<proteinExistence type="predicted"/>
<evidence type="ECO:0000313" key="3">
    <source>
        <dbReference type="Proteomes" id="UP000062998"/>
    </source>
</evidence>
<organism evidence="2 3">
    <name type="scientific">Burkholderia ubonensis</name>
    <dbReference type="NCBI Taxonomy" id="101571"/>
    <lineage>
        <taxon>Bacteria</taxon>
        <taxon>Pseudomonadati</taxon>
        <taxon>Pseudomonadota</taxon>
        <taxon>Betaproteobacteria</taxon>
        <taxon>Burkholderiales</taxon>
        <taxon>Burkholderiaceae</taxon>
        <taxon>Burkholderia</taxon>
        <taxon>Burkholderia cepacia complex</taxon>
    </lineage>
</organism>
<evidence type="ECO:0000313" key="2">
    <source>
        <dbReference type="EMBL" id="KWD92792.1"/>
    </source>
</evidence>
<comment type="caution">
    <text evidence="2">The sequence shown here is derived from an EMBL/GenBank/DDBJ whole genome shotgun (WGS) entry which is preliminary data.</text>
</comment>
<gene>
    <name evidence="2" type="ORF">WL73_28410</name>
</gene>
<dbReference type="RefSeq" id="WP_060327291.1">
    <property type="nucleotide sequence ID" value="NZ_LPIU01000068.1"/>
</dbReference>
<dbReference type="EMBL" id="LPIX01000105">
    <property type="protein sequence ID" value="KWD92792.1"/>
    <property type="molecule type" value="Genomic_DNA"/>
</dbReference>
<reference evidence="2 3" key="1">
    <citation type="submission" date="2015-11" db="EMBL/GenBank/DDBJ databases">
        <title>Expanding the genomic diversity of Burkholderia species for the development of highly accurate diagnostics.</title>
        <authorList>
            <person name="Sahl J."/>
            <person name="Keim P."/>
            <person name="Wagner D."/>
        </authorList>
    </citation>
    <scope>NUCLEOTIDE SEQUENCE [LARGE SCALE GENOMIC DNA]</scope>
    <source>
        <strain evidence="2 3">MSMB2167WGS</strain>
    </source>
</reference>
<feature type="signal peptide" evidence="1">
    <location>
        <begin position="1"/>
        <end position="31"/>
    </location>
</feature>
<dbReference type="OrthoDB" id="9030326at2"/>
<evidence type="ECO:0000256" key="1">
    <source>
        <dbReference type="SAM" id="SignalP"/>
    </source>
</evidence>
<dbReference type="AlphaFoldDB" id="A0A119M7U9"/>
<accession>A0A119M7U9</accession>
<sequence length="436" mass="47719">MPHNSNNVRRRLRVHAFALAAGLAAAPFAHAVCDPSDTALAAMTSVAVDFPLDDAGALLGLDGSRVKSSNLDDPLRVTLDGRARPTLWAEQVDWSVYRLPGKRVGLTTLVFDQAADGTHHLCRVEQNGFTDAFEDKRAALLTREESDRYAYDRRHGGAGNRAADARAAEPGDYRLERKLVLHYDSAGRLAGFDTFSRDRDAGERTPLEQTGRVCLRYDAHGWLAASGADVCDGRAGDQAGLVYVHDADGRLLRVIRREDGAVQVRTFDAQGKPGALYLAWSGQKALPHRLPEIHDAYTYNDAYTGNLFDREKRTLVLDGPNWTIPPVEYGNYAWRFLLLPGDESAGGVMAFLDDDMQLLAAGKSGRNGAIRLTAAQKRRIWEAARDRPGRVIWNYAPGQNRVVVTAMPDAVWRQCAGTFDRTPDACGKAGAAAHTP</sequence>
<dbReference type="Proteomes" id="UP000062998">
    <property type="component" value="Unassembled WGS sequence"/>
</dbReference>
<protein>
    <submittedName>
        <fullName evidence="2">Uncharacterized protein</fullName>
    </submittedName>
</protein>
<keyword evidence="1" id="KW-0732">Signal</keyword>